<comment type="caution">
    <text evidence="1">The sequence shown here is derived from an EMBL/GenBank/DDBJ whole genome shotgun (WGS) entry which is preliminary data.</text>
</comment>
<gene>
    <name evidence="1" type="ORF">DZC72_00990</name>
</gene>
<keyword evidence="2" id="KW-1185">Reference proteome</keyword>
<dbReference type="EMBL" id="QUSX01000001">
    <property type="protein sequence ID" value="RRQ49234.1"/>
    <property type="molecule type" value="Genomic_DNA"/>
</dbReference>
<proteinExistence type="predicted"/>
<name>A0A426RJX2_9FLAO</name>
<accession>A0A426RJX2</accession>
<reference evidence="2" key="1">
    <citation type="submission" date="2018-12" db="EMBL/GenBank/DDBJ databases">
        <title>Maribacter lutimaris sp. nov., isolated from marine sediment.</title>
        <authorList>
            <person name="Kim K.K."/>
        </authorList>
    </citation>
    <scope>NUCLEOTIDE SEQUENCE [LARGE SCALE GENOMIC DNA]</scope>
    <source>
        <strain evidence="2">PoM-212</strain>
    </source>
</reference>
<protein>
    <submittedName>
        <fullName evidence="1">Uncharacterized protein</fullName>
    </submittedName>
</protein>
<dbReference type="AlphaFoldDB" id="A0A426RJX2"/>
<evidence type="ECO:0000313" key="2">
    <source>
        <dbReference type="Proteomes" id="UP000286990"/>
    </source>
</evidence>
<organism evidence="1 2">
    <name type="scientific">Maribacter algicola</name>
    <dbReference type="NCBI Taxonomy" id="2498892"/>
    <lineage>
        <taxon>Bacteria</taxon>
        <taxon>Pseudomonadati</taxon>
        <taxon>Bacteroidota</taxon>
        <taxon>Flavobacteriia</taxon>
        <taxon>Flavobacteriales</taxon>
        <taxon>Flavobacteriaceae</taxon>
        <taxon>Maribacter</taxon>
    </lineage>
</organism>
<sequence>MITFGYPSLLILQIRNHALAWFLKCRGAGDGRALKKGLVDLFSEGASLPRWPSKPDGVTKKAT</sequence>
<dbReference type="Proteomes" id="UP000286990">
    <property type="component" value="Unassembled WGS sequence"/>
</dbReference>
<evidence type="ECO:0000313" key="1">
    <source>
        <dbReference type="EMBL" id="RRQ49234.1"/>
    </source>
</evidence>